<dbReference type="PROSITE" id="PS51257">
    <property type="entry name" value="PROKAR_LIPOPROTEIN"/>
    <property type="match status" value="1"/>
</dbReference>
<dbReference type="InterPro" id="IPR009273">
    <property type="entry name" value="DUF930"/>
</dbReference>
<name>A0ABT0IPQ9_9HYPH</name>
<dbReference type="Proteomes" id="UP001202827">
    <property type="component" value="Unassembled WGS sequence"/>
</dbReference>
<feature type="chain" id="PRO_5046073799" evidence="1">
    <location>
        <begin position="21"/>
        <end position="133"/>
    </location>
</feature>
<dbReference type="Pfam" id="PF06059">
    <property type="entry name" value="DUF930"/>
    <property type="match status" value="1"/>
</dbReference>
<dbReference type="EMBL" id="JALPRY010000008">
    <property type="protein sequence ID" value="MCK8779867.1"/>
    <property type="molecule type" value="Genomic_DNA"/>
</dbReference>
<feature type="signal peptide" evidence="1">
    <location>
        <begin position="1"/>
        <end position="20"/>
    </location>
</feature>
<keyword evidence="3" id="KW-1185">Reference proteome</keyword>
<dbReference type="RefSeq" id="WP_248682559.1">
    <property type="nucleotide sequence ID" value="NZ_JALPRY010000008.1"/>
</dbReference>
<evidence type="ECO:0000313" key="3">
    <source>
        <dbReference type="Proteomes" id="UP001202827"/>
    </source>
</evidence>
<evidence type="ECO:0000256" key="1">
    <source>
        <dbReference type="SAM" id="SignalP"/>
    </source>
</evidence>
<gene>
    <name evidence="2" type="ORF">M0654_07680</name>
</gene>
<keyword evidence="1" id="KW-0732">Signal</keyword>
<protein>
    <submittedName>
        <fullName evidence="2">DUF930 domain-containing protein</fullName>
    </submittedName>
</protein>
<comment type="caution">
    <text evidence="2">The sequence shown here is derived from an EMBL/GenBank/DDBJ whole genome shotgun (WGS) entry which is preliminary data.</text>
</comment>
<organism evidence="2 3">
    <name type="scientific">Neorhizobium turbinariae</name>
    <dbReference type="NCBI Taxonomy" id="2937795"/>
    <lineage>
        <taxon>Bacteria</taxon>
        <taxon>Pseudomonadati</taxon>
        <taxon>Pseudomonadota</taxon>
        <taxon>Alphaproteobacteria</taxon>
        <taxon>Hyphomicrobiales</taxon>
        <taxon>Rhizobiaceae</taxon>
        <taxon>Rhizobium/Agrobacterium group</taxon>
        <taxon>Neorhizobium</taxon>
    </lineage>
</organism>
<proteinExistence type="predicted"/>
<reference evidence="2 3" key="1">
    <citation type="submission" date="2022-04" db="EMBL/GenBank/DDBJ databases">
        <title>Rhizobium coralii sp. nov., isolated from coral Turbinaria peltata.</title>
        <authorList>
            <person name="Sun H."/>
        </authorList>
    </citation>
    <scope>NUCLEOTIDE SEQUENCE [LARGE SCALE GENOMIC DNA]</scope>
    <source>
        <strain evidence="2 3">NTR19</strain>
    </source>
</reference>
<evidence type="ECO:0000313" key="2">
    <source>
        <dbReference type="EMBL" id="MCK8779867.1"/>
    </source>
</evidence>
<accession>A0ABT0IPQ9</accession>
<sequence>MRLKKLIVIAGLAIACSEQAATALTDDKLNGQLLKLDPATRLEQTCDTEVMMRINEENKDFKVDKVIAYSLSEPTVSDNLIKAPGAVLRSHGNWYRLSFLCETGPRHLDAHKLQYQIGPVIPREEWTQYYLYD</sequence>